<evidence type="ECO:0008006" key="6">
    <source>
        <dbReference type="Google" id="ProtNLM"/>
    </source>
</evidence>
<dbReference type="VEuPathDB" id="GiardiaDB:SS50377_25894"/>
<dbReference type="EMBL" id="AUWU02000006">
    <property type="protein sequence ID" value="KAH0571705.1"/>
    <property type="molecule type" value="Genomic_DNA"/>
</dbReference>
<dbReference type="EMBL" id="AUWU02000006">
    <property type="protein sequence ID" value="KAH0571703.1"/>
    <property type="molecule type" value="Genomic_DNA"/>
</dbReference>
<protein>
    <recommendedName>
        <fullName evidence="6">Transmembrane protein</fullName>
    </recommendedName>
</protein>
<reference evidence="3" key="2">
    <citation type="submission" date="2020-12" db="EMBL/GenBank/DDBJ databases">
        <title>New Spironucleus salmonicida genome in near-complete chromosomes.</title>
        <authorList>
            <person name="Xu F."/>
            <person name="Kurt Z."/>
            <person name="Jimenez-Gonzalez A."/>
            <person name="Astvaldsson A."/>
            <person name="Andersson J.O."/>
            <person name="Svard S.G."/>
        </authorList>
    </citation>
    <scope>NUCLEOTIDE SEQUENCE</scope>
    <source>
        <strain evidence="3">ATCC 50377</strain>
    </source>
</reference>
<organism evidence="2">
    <name type="scientific">Spironucleus salmonicida</name>
    <dbReference type="NCBI Taxonomy" id="348837"/>
    <lineage>
        <taxon>Eukaryota</taxon>
        <taxon>Metamonada</taxon>
        <taxon>Diplomonadida</taxon>
        <taxon>Hexamitidae</taxon>
        <taxon>Hexamitinae</taxon>
        <taxon>Spironucleus</taxon>
    </lineage>
</organism>
<evidence type="ECO:0000313" key="5">
    <source>
        <dbReference type="Proteomes" id="UP000018208"/>
    </source>
</evidence>
<keyword evidence="1" id="KW-0812">Transmembrane</keyword>
<evidence type="ECO:0000313" key="2">
    <source>
        <dbReference type="EMBL" id="EST47333.1"/>
    </source>
</evidence>
<accession>V6LSV0</accession>
<evidence type="ECO:0000256" key="1">
    <source>
        <dbReference type="SAM" id="Phobius"/>
    </source>
</evidence>
<proteinExistence type="predicted"/>
<feature type="transmembrane region" description="Helical" evidence="1">
    <location>
        <begin position="48"/>
        <end position="65"/>
    </location>
</feature>
<name>V6LSV0_9EUKA</name>
<dbReference type="Proteomes" id="UP000018208">
    <property type="component" value="Unassembled WGS sequence"/>
</dbReference>
<evidence type="ECO:0000313" key="3">
    <source>
        <dbReference type="EMBL" id="KAH0571703.1"/>
    </source>
</evidence>
<evidence type="ECO:0000313" key="4">
    <source>
        <dbReference type="EMBL" id="KAH0571705.1"/>
    </source>
</evidence>
<keyword evidence="1" id="KW-1133">Transmembrane helix</keyword>
<reference evidence="2 3" key="1">
    <citation type="journal article" date="2014" name="PLoS Genet.">
        <title>The Genome of Spironucleus salmonicida Highlights a Fish Pathogen Adapted to Fluctuating Environments.</title>
        <authorList>
            <person name="Xu F."/>
            <person name="Jerlstrom-Hultqvist J."/>
            <person name="Einarsson E."/>
            <person name="Astvaldsson A."/>
            <person name="Svard S.G."/>
            <person name="Andersson J.O."/>
        </authorList>
    </citation>
    <scope>NUCLEOTIDE SEQUENCE</scope>
    <source>
        <strain evidence="3">ATCC 50377</strain>
    </source>
</reference>
<dbReference type="VEuPathDB" id="GiardiaDB:SS50377_25896"/>
<sequence>MKKQQEQIARKLYSKVQIYEQWIVYTNQLKNTHNLLVISLLFQFHKSIFALLVIGFLVYLFYLSMNNSFIYIFTPFALQFQQLKNFYINQQSTECKNADANDSHFMSLKLQFSISLGRSVENLKSQLISHYLETKSTHIAAQSIYSIIEISSTIKSQAVFRT</sequence>
<dbReference type="AlphaFoldDB" id="V6LSV0"/>
<gene>
    <name evidence="2" type="ORF">SS50377_12605</name>
    <name evidence="3" type="ORF">SS50377_25894</name>
    <name evidence="4" type="ORF">SS50377_25896</name>
</gene>
<keyword evidence="1" id="KW-0472">Membrane</keyword>
<keyword evidence="5" id="KW-1185">Reference proteome</keyword>
<dbReference type="EMBL" id="KI546043">
    <property type="protein sequence ID" value="EST47333.1"/>
    <property type="molecule type" value="Genomic_DNA"/>
</dbReference>